<organism evidence="7 8">
    <name type="scientific">Dyadobacter beijingensis</name>
    <dbReference type="NCBI Taxonomy" id="365489"/>
    <lineage>
        <taxon>Bacteria</taxon>
        <taxon>Pseudomonadati</taxon>
        <taxon>Bacteroidota</taxon>
        <taxon>Cytophagia</taxon>
        <taxon>Cytophagales</taxon>
        <taxon>Spirosomataceae</taxon>
        <taxon>Dyadobacter</taxon>
    </lineage>
</organism>
<proteinExistence type="inferred from homology"/>
<gene>
    <name evidence="7" type="primary">uxaC</name>
    <name evidence="7" type="ORF">GCM10010967_23830</name>
</gene>
<dbReference type="PANTHER" id="PTHR30068">
    <property type="entry name" value="URONATE ISOMERASE"/>
    <property type="match status" value="1"/>
</dbReference>
<evidence type="ECO:0000256" key="1">
    <source>
        <dbReference type="ARBA" id="ARBA00001165"/>
    </source>
</evidence>
<dbReference type="RefSeq" id="WP_019943666.1">
    <property type="nucleotide sequence ID" value="NZ_BMLI01000001.1"/>
</dbReference>
<reference evidence="8" key="1">
    <citation type="journal article" date="2019" name="Int. J. Syst. Evol. Microbiol.">
        <title>The Global Catalogue of Microorganisms (GCM) 10K type strain sequencing project: providing services to taxonomists for standard genome sequencing and annotation.</title>
        <authorList>
            <consortium name="The Broad Institute Genomics Platform"/>
            <consortium name="The Broad Institute Genome Sequencing Center for Infectious Disease"/>
            <person name="Wu L."/>
            <person name="Ma J."/>
        </authorList>
    </citation>
    <scope>NUCLEOTIDE SEQUENCE [LARGE SCALE GENOMIC DNA]</scope>
    <source>
        <strain evidence="8">CGMCC 1.6375</strain>
    </source>
</reference>
<dbReference type="InterPro" id="IPR032466">
    <property type="entry name" value="Metal_Hydrolase"/>
</dbReference>
<evidence type="ECO:0000256" key="2">
    <source>
        <dbReference type="ARBA" id="ARBA00004892"/>
    </source>
</evidence>
<evidence type="ECO:0000256" key="4">
    <source>
        <dbReference type="ARBA" id="ARBA00012546"/>
    </source>
</evidence>
<dbReference type="Proteomes" id="UP000632339">
    <property type="component" value="Unassembled WGS sequence"/>
</dbReference>
<protein>
    <recommendedName>
        <fullName evidence="5">Uronate isomerase</fullName>
        <ecNumber evidence="4">5.3.1.12</ecNumber>
    </recommendedName>
</protein>
<dbReference type="EMBL" id="BMLI01000001">
    <property type="protein sequence ID" value="GGM90143.1"/>
    <property type="molecule type" value="Genomic_DNA"/>
</dbReference>
<dbReference type="InterPro" id="IPR003766">
    <property type="entry name" value="Uronate_isomerase"/>
</dbReference>
<evidence type="ECO:0000256" key="6">
    <source>
        <dbReference type="ARBA" id="ARBA00023235"/>
    </source>
</evidence>
<dbReference type="SUPFAM" id="SSF51556">
    <property type="entry name" value="Metallo-dependent hydrolases"/>
    <property type="match status" value="1"/>
</dbReference>
<evidence type="ECO:0000256" key="5">
    <source>
        <dbReference type="ARBA" id="ARBA00020555"/>
    </source>
</evidence>
<dbReference type="NCBIfam" id="NF002794">
    <property type="entry name" value="PRK02925.1"/>
    <property type="match status" value="1"/>
</dbReference>
<comment type="pathway">
    <text evidence="2">Carbohydrate metabolism; pentose and glucuronate interconversion.</text>
</comment>
<dbReference type="Gene3D" id="1.10.2020.10">
    <property type="entry name" value="uronate isomerase, domain 2, chain A"/>
    <property type="match status" value="1"/>
</dbReference>
<keyword evidence="6 7" id="KW-0413">Isomerase</keyword>
<comment type="similarity">
    <text evidence="3">Belongs to the metallo-dependent hydrolases superfamily. Uronate isomerase family.</text>
</comment>
<comment type="catalytic activity">
    <reaction evidence="1">
        <text>D-glucuronate = D-fructuronate</text>
        <dbReference type="Rhea" id="RHEA:13049"/>
        <dbReference type="ChEBI" id="CHEBI:58720"/>
        <dbReference type="ChEBI" id="CHEBI:59863"/>
        <dbReference type="EC" id="5.3.1.12"/>
    </reaction>
</comment>
<keyword evidence="8" id="KW-1185">Reference proteome</keyword>
<dbReference type="EC" id="5.3.1.12" evidence="4"/>
<evidence type="ECO:0000313" key="7">
    <source>
        <dbReference type="EMBL" id="GGM90143.1"/>
    </source>
</evidence>
<comment type="caution">
    <text evidence="7">The sequence shown here is derived from an EMBL/GenBank/DDBJ whole genome shotgun (WGS) entry which is preliminary data.</text>
</comment>
<name>A0ABQ2HSA3_9BACT</name>
<sequence>MITPDFLLTNDTAKALFERVAALPIIDFHNHIDPKPLSVNMRFENIYQLWVQNDPYKHRAMRIYGLPEELITGTQTSDYEKFTAWAQCMMHTAGNPLFHWSCMELQRVFGISALLKPSNARQIWEMANALLATDGFGALDILKRFNVEMLCTSDDLLDELAHHALLKDQQSEVSCLPSLRGDSILTFQPDWIARLQAICEVEITNLESYKNAIIKRLDFFDLAGCLLSDHSLDSGFKYVTTQEPEASALFVKVLRGQSLGPEQLISLQSHLLHFLGQQYANRRWKMQLHIGANRFTSSNLRRRLGAAGGYASIGNTVDVHSVSRLLDDLDIQDNLPKTILYTLNPADNAVFASLTGSFSEDGVRGKVQFGPAWWYNDHYEGIAEQLVTLSSYGLLSTSIGFTTDSRSILSFSRHEYYRRILCNLIGTWAEDGKLPDDLEFLGQLAADISYNNIKTWIKK</sequence>
<dbReference type="Pfam" id="PF02614">
    <property type="entry name" value="UxaC"/>
    <property type="match status" value="1"/>
</dbReference>
<dbReference type="GO" id="GO:0016853">
    <property type="term" value="F:isomerase activity"/>
    <property type="evidence" value="ECO:0007669"/>
    <property type="project" value="UniProtKB-KW"/>
</dbReference>
<dbReference type="Gene3D" id="3.20.20.140">
    <property type="entry name" value="Metal-dependent hydrolases"/>
    <property type="match status" value="1"/>
</dbReference>
<accession>A0ABQ2HSA3</accession>
<evidence type="ECO:0000256" key="3">
    <source>
        <dbReference type="ARBA" id="ARBA00008397"/>
    </source>
</evidence>
<evidence type="ECO:0000313" key="8">
    <source>
        <dbReference type="Proteomes" id="UP000632339"/>
    </source>
</evidence>
<dbReference type="PANTHER" id="PTHR30068:SF4">
    <property type="entry name" value="URONATE ISOMERASE"/>
    <property type="match status" value="1"/>
</dbReference>